<dbReference type="InterPro" id="IPR029044">
    <property type="entry name" value="Nucleotide-diphossugar_trans"/>
</dbReference>
<evidence type="ECO:0000313" key="1">
    <source>
        <dbReference type="EMBL" id="VAW24153.1"/>
    </source>
</evidence>
<protein>
    <recommendedName>
        <fullName evidence="2">Glycosyltransferase 2-like domain-containing protein</fullName>
    </recommendedName>
</protein>
<dbReference type="SUPFAM" id="SSF53448">
    <property type="entry name" value="Nucleotide-diphospho-sugar transferases"/>
    <property type="match status" value="1"/>
</dbReference>
<organism evidence="1">
    <name type="scientific">hydrothermal vent metagenome</name>
    <dbReference type="NCBI Taxonomy" id="652676"/>
    <lineage>
        <taxon>unclassified sequences</taxon>
        <taxon>metagenomes</taxon>
        <taxon>ecological metagenomes</taxon>
    </lineage>
</organism>
<dbReference type="AlphaFoldDB" id="A0A3B0U6X5"/>
<accession>A0A3B0U6X5</accession>
<evidence type="ECO:0008006" key="2">
    <source>
        <dbReference type="Google" id="ProtNLM"/>
    </source>
</evidence>
<name>A0A3B0U6X5_9ZZZZ</name>
<gene>
    <name evidence="1" type="ORF">MNBD_BACTEROID01-2646</name>
</gene>
<dbReference type="EMBL" id="UOEP01000205">
    <property type="protein sequence ID" value="VAW24153.1"/>
    <property type="molecule type" value="Genomic_DNA"/>
</dbReference>
<sequence length="236" mass="27531">MVEALVITPVKDSLETLKGTIEAIRNAEGNFLYTIYNDFSSVETKTFLDEEKGNYRFEVVHLEDITSNPSPNYKLTLQLARKQAANLNVPLIIIESDIIIKNETISSLIELNREIDNPGMIGAITVDKKGDYNFPYQHQRNKSKKIINTNHSLSFCCTLLNENFLALYDFKSLSSKKHWFDVFISRRSKKLGFNNYLAKNLEVVHLPHSSRPWKRLKYSNPNKYYLYKFLKRRDRI</sequence>
<proteinExistence type="predicted"/>
<dbReference type="Gene3D" id="3.90.550.10">
    <property type="entry name" value="Spore Coat Polysaccharide Biosynthesis Protein SpsA, Chain A"/>
    <property type="match status" value="1"/>
</dbReference>
<reference evidence="1" key="1">
    <citation type="submission" date="2018-06" db="EMBL/GenBank/DDBJ databases">
        <authorList>
            <person name="Zhirakovskaya E."/>
        </authorList>
    </citation>
    <scope>NUCLEOTIDE SEQUENCE</scope>
</reference>